<keyword evidence="5" id="KW-1185">Reference proteome</keyword>
<dbReference type="Proteomes" id="UP000799428">
    <property type="component" value="Unassembled WGS sequence"/>
</dbReference>
<accession>A0A6G1K328</accession>
<dbReference type="OrthoDB" id="263283at2759"/>
<keyword evidence="1" id="KW-0175">Coiled coil</keyword>
<evidence type="ECO:0000256" key="1">
    <source>
        <dbReference type="SAM" id="Coils"/>
    </source>
</evidence>
<dbReference type="InterPro" id="IPR003347">
    <property type="entry name" value="JmjC_dom"/>
</dbReference>
<dbReference type="PROSITE" id="PS51184">
    <property type="entry name" value="JMJC"/>
    <property type="match status" value="1"/>
</dbReference>
<feature type="compositionally biased region" description="Gly residues" evidence="2">
    <location>
        <begin position="446"/>
        <end position="462"/>
    </location>
</feature>
<proteinExistence type="predicted"/>
<feature type="domain" description="JmjC" evidence="3">
    <location>
        <begin position="80"/>
        <end position="248"/>
    </location>
</feature>
<protein>
    <submittedName>
        <fullName evidence="4">Clavaminate synthase-like protein</fullName>
    </submittedName>
</protein>
<dbReference type="PANTHER" id="PTHR14305:SF0">
    <property type="entry name" value="E3 UBIQUITIN-PROTEIN LIGASE CCNB1IP1"/>
    <property type="match status" value="1"/>
</dbReference>
<organism evidence="4 5">
    <name type="scientific">Pleomassaria siparia CBS 279.74</name>
    <dbReference type="NCBI Taxonomy" id="1314801"/>
    <lineage>
        <taxon>Eukaryota</taxon>
        <taxon>Fungi</taxon>
        <taxon>Dikarya</taxon>
        <taxon>Ascomycota</taxon>
        <taxon>Pezizomycotina</taxon>
        <taxon>Dothideomycetes</taxon>
        <taxon>Pleosporomycetidae</taxon>
        <taxon>Pleosporales</taxon>
        <taxon>Pleomassariaceae</taxon>
        <taxon>Pleomassaria</taxon>
    </lineage>
</organism>
<dbReference type="GO" id="GO:0000795">
    <property type="term" value="C:synaptonemal complex"/>
    <property type="evidence" value="ECO:0007669"/>
    <property type="project" value="InterPro"/>
</dbReference>
<dbReference type="GO" id="GO:0061630">
    <property type="term" value="F:ubiquitin protein ligase activity"/>
    <property type="evidence" value="ECO:0007669"/>
    <property type="project" value="InterPro"/>
</dbReference>
<dbReference type="EMBL" id="MU005775">
    <property type="protein sequence ID" value="KAF2706851.1"/>
    <property type="molecule type" value="Genomic_DNA"/>
</dbReference>
<gene>
    <name evidence="4" type="ORF">K504DRAFT_470865</name>
</gene>
<sequence length="550" mass="59143">MLLQNHFKSTPAISKWFVTSQGTHELNAEYLEPHGLTLVPLELTQDSRFECLEAPLSLLIAQMTSSQDSSTRLYLAQCHLSALPAALQADLPTPSLISKIGKGDIYGSSLWMGRPPTRTPLHRDPNPNIFVQLAGTKTIRLMGPDAGKRLYESTRSGSGRANLRGEEMMVGKEMNAMEEAIWGEGCVNGEPVTGWEAVLESGDALYIPLGWWHSVRGDKISGSGVNASVNWWFSHVFCTRCADTTGLSRTSNSNRQCPACETQLMNPNDVVVQGLNPSEDYKTSVLSGLSPTVITEVASRGLAFYSYQASQEIIYQEHLAKSLTDKFGDLNQNMDQLIHDANSQIQLVAMQTELTGLEEKNIELANALKEKSRAHQQTQKQYQALKAHGMLSHVAHAASDQASFAINTVRGDRFVDRIPGARTGTVNFGHVGAFQQHGGRKRQERGGSGSSGSVGQGGGIGLGPVWNSHHAQGQQGRVYTGTQGQRIRLPVLGGTRQNAFDSGPAYQPTPMARHALGGGGSRNLGALGGFGIGPKGTTRPGGPVNGPLGQ</sequence>
<dbReference type="Pfam" id="PF13621">
    <property type="entry name" value="Cupin_8"/>
    <property type="match status" value="1"/>
</dbReference>
<evidence type="ECO:0000256" key="2">
    <source>
        <dbReference type="SAM" id="MobiDB-lite"/>
    </source>
</evidence>
<dbReference type="InterPro" id="IPR041667">
    <property type="entry name" value="Cupin_8"/>
</dbReference>
<dbReference type="SUPFAM" id="SSF51197">
    <property type="entry name" value="Clavaminate synthase-like"/>
    <property type="match status" value="1"/>
</dbReference>
<feature type="region of interest" description="Disordered" evidence="2">
    <location>
        <begin position="427"/>
        <end position="481"/>
    </location>
</feature>
<dbReference type="SMART" id="SM00558">
    <property type="entry name" value="JmjC"/>
    <property type="match status" value="1"/>
</dbReference>
<name>A0A6G1K328_9PLEO</name>
<reference evidence="4" key="1">
    <citation type="journal article" date="2020" name="Stud. Mycol.">
        <title>101 Dothideomycetes genomes: a test case for predicting lifestyles and emergence of pathogens.</title>
        <authorList>
            <person name="Haridas S."/>
            <person name="Albert R."/>
            <person name="Binder M."/>
            <person name="Bloem J."/>
            <person name="Labutti K."/>
            <person name="Salamov A."/>
            <person name="Andreopoulos B."/>
            <person name="Baker S."/>
            <person name="Barry K."/>
            <person name="Bills G."/>
            <person name="Bluhm B."/>
            <person name="Cannon C."/>
            <person name="Castanera R."/>
            <person name="Culley D."/>
            <person name="Daum C."/>
            <person name="Ezra D."/>
            <person name="Gonzalez J."/>
            <person name="Henrissat B."/>
            <person name="Kuo A."/>
            <person name="Liang C."/>
            <person name="Lipzen A."/>
            <person name="Lutzoni F."/>
            <person name="Magnuson J."/>
            <person name="Mondo S."/>
            <person name="Nolan M."/>
            <person name="Ohm R."/>
            <person name="Pangilinan J."/>
            <person name="Park H.-J."/>
            <person name="Ramirez L."/>
            <person name="Alfaro M."/>
            <person name="Sun H."/>
            <person name="Tritt A."/>
            <person name="Yoshinaga Y."/>
            <person name="Zwiers L.-H."/>
            <person name="Turgeon B."/>
            <person name="Goodwin S."/>
            <person name="Spatafora J."/>
            <person name="Crous P."/>
            <person name="Grigoriev I."/>
        </authorList>
    </citation>
    <scope>NUCLEOTIDE SEQUENCE</scope>
    <source>
        <strain evidence="4">CBS 279.74</strain>
    </source>
</reference>
<evidence type="ECO:0000313" key="5">
    <source>
        <dbReference type="Proteomes" id="UP000799428"/>
    </source>
</evidence>
<dbReference type="AlphaFoldDB" id="A0A6G1K328"/>
<evidence type="ECO:0000313" key="4">
    <source>
        <dbReference type="EMBL" id="KAF2706851.1"/>
    </source>
</evidence>
<dbReference type="PANTHER" id="PTHR14305">
    <property type="entry name" value="E3 UBIQUITIN-PROTEIN LIGASE CCNB1IP1"/>
    <property type="match status" value="1"/>
</dbReference>
<dbReference type="GO" id="GO:0007131">
    <property type="term" value="P:reciprocal meiotic recombination"/>
    <property type="evidence" value="ECO:0007669"/>
    <property type="project" value="InterPro"/>
</dbReference>
<dbReference type="Gene3D" id="2.60.120.650">
    <property type="entry name" value="Cupin"/>
    <property type="match status" value="1"/>
</dbReference>
<dbReference type="InterPro" id="IPR042448">
    <property type="entry name" value="CCNB1IP1"/>
</dbReference>
<feature type="coiled-coil region" evidence="1">
    <location>
        <begin position="347"/>
        <end position="388"/>
    </location>
</feature>
<feature type="compositionally biased region" description="Polar residues" evidence="2">
    <location>
        <begin position="469"/>
        <end position="481"/>
    </location>
</feature>
<evidence type="ECO:0000259" key="3">
    <source>
        <dbReference type="PROSITE" id="PS51184"/>
    </source>
</evidence>
<feature type="region of interest" description="Disordered" evidence="2">
    <location>
        <begin position="530"/>
        <end position="550"/>
    </location>
</feature>